<dbReference type="SUPFAM" id="SSF53633">
    <property type="entry name" value="Carbamate kinase-like"/>
    <property type="match status" value="1"/>
</dbReference>
<comment type="catalytic activity">
    <reaction evidence="8 9">
        <text>N-acetyl-L-glutamate + ATP = N-acetyl-L-glutamyl 5-phosphate + ADP</text>
        <dbReference type="Rhea" id="RHEA:14629"/>
        <dbReference type="ChEBI" id="CHEBI:30616"/>
        <dbReference type="ChEBI" id="CHEBI:44337"/>
        <dbReference type="ChEBI" id="CHEBI:57936"/>
        <dbReference type="ChEBI" id="CHEBI:456216"/>
        <dbReference type="EC" id="2.7.2.8"/>
    </reaction>
</comment>
<sequence>MSQVIVIKIGGIAGQSLAPDVVATLQKWQVAGHRLVVVHGGGFAISDVLEKAGHETVKCDGLRVTAKEDMPLIVEALVDRVGKSLAEKLDEAGLAIHQLTLEQLQLVEATFLDKAKYGYVGSVTSIDQSLLQGLLVEGKIPLLASLAYSPSGEILNVNADYLAKSVAIALKADRLVLMTDVKGVMEDGQVLAQLLTKEIQGKIASGVITGGMIPKIESAAETVEAGVGQVVIGDNLETGTIISKE</sequence>
<feature type="domain" description="Aspartate/glutamate/uridylate kinase" evidence="10">
    <location>
        <begin position="4"/>
        <end position="233"/>
    </location>
</feature>
<keyword evidence="2 9" id="KW-0055">Arginine biosynthesis</keyword>
<dbReference type="InterPro" id="IPR001057">
    <property type="entry name" value="Glu/AcGlu_kinase"/>
</dbReference>
<dbReference type="PANTHER" id="PTHR23342:SF0">
    <property type="entry name" value="N-ACETYLGLUTAMATE SYNTHASE, MITOCHONDRIAL"/>
    <property type="match status" value="1"/>
</dbReference>
<feature type="site" description="Transition state stabilizer" evidence="9">
    <location>
        <position position="215"/>
    </location>
</feature>
<name>A0ABS2PMD1_9STRE</name>
<keyword evidence="5 9" id="KW-0547">Nucleotide-binding</keyword>
<dbReference type="InterPro" id="IPR004662">
    <property type="entry name" value="AcgluKinase_fam"/>
</dbReference>
<organism evidence="11 12">
    <name type="scientific">Streptococcus saliviloxodontae</name>
    <dbReference type="NCBI Taxonomy" id="1349416"/>
    <lineage>
        <taxon>Bacteria</taxon>
        <taxon>Bacillati</taxon>
        <taxon>Bacillota</taxon>
        <taxon>Bacilli</taxon>
        <taxon>Lactobacillales</taxon>
        <taxon>Streptococcaceae</taxon>
        <taxon>Streptococcus</taxon>
    </lineage>
</organism>
<dbReference type="Proteomes" id="UP000809081">
    <property type="component" value="Unassembled WGS sequence"/>
</dbReference>
<accession>A0ABS2PMD1</accession>
<dbReference type="RefSeq" id="WP_205017458.1">
    <property type="nucleotide sequence ID" value="NZ_JAFBEI010000028.1"/>
</dbReference>
<dbReference type="EMBL" id="JAFBEI010000028">
    <property type="protein sequence ID" value="MBM7636588.1"/>
    <property type="molecule type" value="Genomic_DNA"/>
</dbReference>
<comment type="subcellular location">
    <subcellularLocation>
        <location evidence="9">Cytoplasm</location>
    </subcellularLocation>
</comment>
<dbReference type="Pfam" id="PF00696">
    <property type="entry name" value="AA_kinase"/>
    <property type="match status" value="1"/>
</dbReference>
<feature type="binding site" evidence="9">
    <location>
        <position position="156"/>
    </location>
    <ligand>
        <name>substrate</name>
    </ligand>
</feature>
<evidence type="ECO:0000256" key="7">
    <source>
        <dbReference type="ARBA" id="ARBA00022840"/>
    </source>
</evidence>
<dbReference type="Gene3D" id="3.40.1160.10">
    <property type="entry name" value="Acetylglutamate kinase-like"/>
    <property type="match status" value="1"/>
</dbReference>
<evidence type="ECO:0000256" key="4">
    <source>
        <dbReference type="ARBA" id="ARBA00022679"/>
    </source>
</evidence>
<gene>
    <name evidence="9" type="primary">argB</name>
    <name evidence="11" type="ORF">JOC31_001412</name>
</gene>
<dbReference type="PRINTS" id="PR00474">
    <property type="entry name" value="GLU5KINASE"/>
</dbReference>
<evidence type="ECO:0000256" key="5">
    <source>
        <dbReference type="ARBA" id="ARBA00022741"/>
    </source>
</evidence>
<dbReference type="InterPro" id="IPR001048">
    <property type="entry name" value="Asp/Glu/Uridylate_kinase"/>
</dbReference>
<dbReference type="EC" id="2.7.2.8" evidence="9"/>
<evidence type="ECO:0000256" key="6">
    <source>
        <dbReference type="ARBA" id="ARBA00022777"/>
    </source>
</evidence>
<keyword evidence="7 9" id="KW-0067">ATP-binding</keyword>
<feature type="binding site" evidence="9">
    <location>
        <begin position="41"/>
        <end position="42"/>
    </location>
    <ligand>
        <name>substrate</name>
    </ligand>
</feature>
<evidence type="ECO:0000256" key="9">
    <source>
        <dbReference type="HAMAP-Rule" id="MF_00082"/>
    </source>
</evidence>
<evidence type="ECO:0000256" key="8">
    <source>
        <dbReference type="ARBA" id="ARBA00048141"/>
    </source>
</evidence>
<reference evidence="11 12" key="1">
    <citation type="submission" date="2021-01" db="EMBL/GenBank/DDBJ databases">
        <title>Genomic Encyclopedia of Type Strains, Phase IV (KMG-IV): sequencing the most valuable type-strain genomes for metagenomic binning, comparative biology and taxonomic classification.</title>
        <authorList>
            <person name="Goeker M."/>
        </authorList>
    </citation>
    <scope>NUCLEOTIDE SEQUENCE [LARGE SCALE GENOMIC DNA]</scope>
    <source>
        <strain evidence="11 12">DSM 27513</strain>
    </source>
</reference>
<evidence type="ECO:0000256" key="3">
    <source>
        <dbReference type="ARBA" id="ARBA00022605"/>
    </source>
</evidence>
<dbReference type="PIRSF" id="PIRSF000728">
    <property type="entry name" value="NAGK"/>
    <property type="match status" value="1"/>
</dbReference>
<dbReference type="PANTHER" id="PTHR23342">
    <property type="entry name" value="N-ACETYLGLUTAMATE SYNTHASE"/>
    <property type="match status" value="1"/>
</dbReference>
<protein>
    <recommendedName>
        <fullName evidence="9">Acetylglutamate kinase</fullName>
        <ecNumber evidence="9">2.7.2.8</ecNumber>
    </recommendedName>
    <alternativeName>
        <fullName evidence="9">N-acetyl-L-glutamate 5-phosphotransferase</fullName>
    </alternativeName>
    <alternativeName>
        <fullName evidence="9">NAG kinase</fullName>
        <shortName evidence="9">NAGK</shortName>
    </alternativeName>
</protein>
<feature type="site" description="Transition state stabilizer" evidence="9">
    <location>
        <position position="8"/>
    </location>
</feature>
<keyword evidence="4 9" id="KW-0808">Transferase</keyword>
<proteinExistence type="inferred from homology"/>
<keyword evidence="12" id="KW-1185">Reference proteome</keyword>
<keyword evidence="3 9" id="KW-0028">Amino-acid biosynthesis</keyword>
<evidence type="ECO:0000256" key="1">
    <source>
        <dbReference type="ARBA" id="ARBA00004828"/>
    </source>
</evidence>
<keyword evidence="9" id="KW-0963">Cytoplasm</keyword>
<dbReference type="HAMAP" id="MF_00082">
    <property type="entry name" value="ArgB"/>
    <property type="match status" value="1"/>
</dbReference>
<evidence type="ECO:0000256" key="2">
    <source>
        <dbReference type="ARBA" id="ARBA00022571"/>
    </source>
</evidence>
<dbReference type="InterPro" id="IPR037528">
    <property type="entry name" value="ArgB"/>
</dbReference>
<dbReference type="CDD" id="cd04238">
    <property type="entry name" value="AAK_NAGK-like"/>
    <property type="match status" value="1"/>
</dbReference>
<dbReference type="InterPro" id="IPR036393">
    <property type="entry name" value="AceGlu_kinase-like_sf"/>
</dbReference>
<comment type="caution">
    <text evidence="11">The sequence shown here is derived from an EMBL/GenBank/DDBJ whole genome shotgun (WGS) entry which is preliminary data.</text>
</comment>
<comment type="function">
    <text evidence="9">Catalyzes the ATP-dependent phosphorylation of N-acetyl-L-glutamate.</text>
</comment>
<feature type="binding site" evidence="9">
    <location>
        <position position="63"/>
    </location>
    <ligand>
        <name>substrate</name>
    </ligand>
</feature>
<evidence type="ECO:0000313" key="11">
    <source>
        <dbReference type="EMBL" id="MBM7636588.1"/>
    </source>
</evidence>
<dbReference type="NCBIfam" id="TIGR00761">
    <property type="entry name" value="argB"/>
    <property type="match status" value="1"/>
</dbReference>
<evidence type="ECO:0000259" key="10">
    <source>
        <dbReference type="Pfam" id="PF00696"/>
    </source>
</evidence>
<evidence type="ECO:0000313" key="12">
    <source>
        <dbReference type="Proteomes" id="UP000809081"/>
    </source>
</evidence>
<comment type="similarity">
    <text evidence="9">Belongs to the acetylglutamate kinase family. ArgB subfamily.</text>
</comment>
<keyword evidence="6 9" id="KW-0418">Kinase</keyword>
<dbReference type="GO" id="GO:0003991">
    <property type="term" value="F:acetylglutamate kinase activity"/>
    <property type="evidence" value="ECO:0007669"/>
    <property type="project" value="UniProtKB-EC"/>
</dbReference>
<comment type="pathway">
    <text evidence="1 9">Amino-acid biosynthesis; L-arginine biosynthesis; N(2)-acetyl-L-ornithine from L-glutamate: step 2/4.</text>
</comment>